<dbReference type="PANTHER" id="PTHR16228">
    <property type="entry name" value="DIVALENT CATION TRANSPORTER SOLUTE CARRIER FAMILY 41"/>
    <property type="match status" value="1"/>
</dbReference>
<dbReference type="GO" id="GO:0008324">
    <property type="term" value="F:monoatomic cation transmembrane transporter activity"/>
    <property type="evidence" value="ECO:0007669"/>
    <property type="project" value="InterPro"/>
</dbReference>
<sequence length="104" mass="11301">MKKSFQTIFAFLLAGCGMVGAGILFDIAQEWSFFIRVPQAVMLLPALLGLKGNVEMTLASRLSTQARHKLGGNSGIPLLHCCHTCSSKYASAYHNWQLSGNTLN</sequence>
<dbReference type="AlphaFoldDB" id="A0A915CK96"/>
<dbReference type="Proteomes" id="UP000887569">
    <property type="component" value="Unplaced"/>
</dbReference>
<dbReference type="Gene3D" id="1.10.357.20">
    <property type="entry name" value="SLC41 divalent cation transporters, integral membrane domain"/>
    <property type="match status" value="1"/>
</dbReference>
<keyword evidence="1" id="KW-1185">Reference proteome</keyword>
<dbReference type="PROSITE" id="PS51257">
    <property type="entry name" value="PROKAR_LIPOPROTEIN"/>
    <property type="match status" value="1"/>
</dbReference>
<dbReference type="SUPFAM" id="SSF161093">
    <property type="entry name" value="MgtE membrane domain-like"/>
    <property type="match status" value="1"/>
</dbReference>
<evidence type="ECO:0000313" key="1">
    <source>
        <dbReference type="Proteomes" id="UP000887569"/>
    </source>
</evidence>
<dbReference type="InterPro" id="IPR036739">
    <property type="entry name" value="SLC41_membr_dom_sf"/>
</dbReference>
<protein>
    <submittedName>
        <fullName evidence="2">SLC41A/MgtE integral membrane domain-containing protein</fullName>
    </submittedName>
</protein>
<reference evidence="2" key="1">
    <citation type="submission" date="2022-11" db="UniProtKB">
        <authorList>
            <consortium name="WormBaseParasite"/>
        </authorList>
    </citation>
    <scope>IDENTIFICATION</scope>
</reference>
<dbReference type="GO" id="GO:0005886">
    <property type="term" value="C:plasma membrane"/>
    <property type="evidence" value="ECO:0007669"/>
    <property type="project" value="TreeGrafter"/>
</dbReference>
<dbReference type="WBParaSite" id="PgR234X_g002_t01">
    <property type="protein sequence ID" value="PgR234X_g002_t01"/>
    <property type="gene ID" value="PgR234X_g002"/>
</dbReference>
<accession>A0A915CK96</accession>
<organism evidence="1 2">
    <name type="scientific">Parascaris univalens</name>
    <name type="common">Nematode worm</name>
    <dbReference type="NCBI Taxonomy" id="6257"/>
    <lineage>
        <taxon>Eukaryota</taxon>
        <taxon>Metazoa</taxon>
        <taxon>Ecdysozoa</taxon>
        <taxon>Nematoda</taxon>
        <taxon>Chromadorea</taxon>
        <taxon>Rhabditida</taxon>
        <taxon>Spirurina</taxon>
        <taxon>Ascaridomorpha</taxon>
        <taxon>Ascaridoidea</taxon>
        <taxon>Ascarididae</taxon>
        <taxon>Parascaris</taxon>
    </lineage>
</organism>
<evidence type="ECO:0000313" key="2">
    <source>
        <dbReference type="WBParaSite" id="PgR234X_g002_t01"/>
    </source>
</evidence>
<dbReference type="PANTHER" id="PTHR16228:SF7">
    <property type="entry name" value="SLC41A_MGTE INTEGRAL MEMBRANE DOMAIN-CONTAINING PROTEIN"/>
    <property type="match status" value="1"/>
</dbReference>
<dbReference type="InterPro" id="IPR045349">
    <property type="entry name" value="SLC41A1-3"/>
</dbReference>
<proteinExistence type="predicted"/>
<name>A0A915CK96_PARUN</name>